<sequence>MAKDSLDLCRGEGREANSLRSNRPPFFFLPATKIQGAIKGGNVNGHTGGELRWAPGLVECERWFQSYNGVAHGQKIVCFTCALDGALNFCCREEKGRETV</sequence>
<organism evidence="1 2">
    <name type="scientific">Ralstonia condita</name>
    <dbReference type="NCBI Taxonomy" id="3058600"/>
    <lineage>
        <taxon>Bacteria</taxon>
        <taxon>Pseudomonadati</taxon>
        <taxon>Pseudomonadota</taxon>
        <taxon>Betaproteobacteria</taxon>
        <taxon>Burkholderiales</taxon>
        <taxon>Burkholderiaceae</taxon>
        <taxon>Ralstonia</taxon>
    </lineage>
</organism>
<dbReference type="EMBL" id="CATYWO010000001">
    <property type="protein sequence ID" value="CAJ0778027.1"/>
    <property type="molecule type" value="Genomic_DNA"/>
</dbReference>
<dbReference type="Proteomes" id="UP001189616">
    <property type="component" value="Unassembled WGS sequence"/>
</dbReference>
<keyword evidence="2" id="KW-1185">Reference proteome</keyword>
<name>A0ABM9J038_9RALS</name>
<proteinExistence type="predicted"/>
<comment type="caution">
    <text evidence="1">The sequence shown here is derived from an EMBL/GenBank/DDBJ whole genome shotgun (WGS) entry which is preliminary data.</text>
</comment>
<protein>
    <submittedName>
        <fullName evidence="1">Uncharacterized protein</fullName>
    </submittedName>
</protein>
<accession>A0ABM9J038</accession>
<gene>
    <name evidence="1" type="ORF">LMG7141_00702</name>
</gene>
<evidence type="ECO:0000313" key="2">
    <source>
        <dbReference type="Proteomes" id="UP001189616"/>
    </source>
</evidence>
<reference evidence="1 2" key="1">
    <citation type="submission" date="2023-07" db="EMBL/GenBank/DDBJ databases">
        <authorList>
            <person name="Peeters C."/>
        </authorList>
    </citation>
    <scope>NUCLEOTIDE SEQUENCE [LARGE SCALE GENOMIC DNA]</scope>
    <source>
        <strain evidence="1 2">LMG 7141</strain>
    </source>
</reference>
<evidence type="ECO:0000313" key="1">
    <source>
        <dbReference type="EMBL" id="CAJ0778027.1"/>
    </source>
</evidence>